<proteinExistence type="predicted"/>
<sequence length="1063" mass="118319">MTNREKKVQMIPRQKKDKRQGLIITQARYLSRPAFARLLSALARFPFASTAELVEFCPSLSLHRVQIYLHQALEWGWVEECDHYLTGSAELSGLAAVSPEGFLRLPGIPLLGNETENLLEALANTPTATQAATRHRRFWLTHRGALALAYLVQAILPIEDLHYARLSGWRNNFANCAGITLGEVPLYLRRVGSLALARRFLMALYRAQDLTGPLAWGEGVSLVAGEGEEGPVLSIPVDAVGLLEFPAEDLPETGIKKVLLVVVDPETLPDSWVKPYLKALAERLHQPGVALSSQPLPLAAVSNIKERFFPDLFFLPGLARPGSGNFTAPESVGQNLTNPIPAFSDPTLAQRLAATVRPEPAGPGAASRLPATPFPLENPREIGLVVITRSRGRAGLWQIALSQTLLELELVGPEPLAFTTGELAGMDRAMLLSRLGVGKNFPPGPPPVTIQTPLAKPPSKRLTTGLRYYLEHDPIFSGYIAEKARPGLPKIATSNRQANLSRFGETGGLLLYLLARPALRRLLYTLHAFGPLDLPSLYRLTGVKMSGLEAELNRLEHSGLVARFWGETAAAFRQLARPEVALLPSALPVARLSQGRLKERRQNYGQLGAIAAAATGREGPVPYPYEPEERRLKRFSFYLTEPALVALFWLEGFALEYDPHYRRERAVFASRRRLLVEGQAKLVFYDGAEQESSVPQDLGNSVAEIGFTWPNTLAEHAGAVVNFFLSLPSRHFFSPFSTTPGWYRDTKKVERLKQRLPLPPPTFWLESWQAEPFCHRFYLPPEELSFVAWRDKLQQGIRPLTTEIGYATGQLLPDGYGELRLGSPGDTIRYLGFYLEYERGLRNWSARYLAKAAAYVRQRWSLWLLDCYRRGTVVPPPRKIALLLVTPDQAKEAQLARLFNAAWLGVVSRLWWEATYRGVAPGGVSIPQSPKTFGVELARQILRLVEWVCPVEERLGERYFLGEEILGWVRAAFNLNGEERWDELGGKESERLVMEVLEGSSTVVETDASLGWPELALELLTTNETLLAEISPAGKVWQKAITPWSDLSAIRAKYLSPRRLLGE</sequence>
<geneLocation type="plasmid" evidence="1 2">
    <name>unnamed2</name>
</geneLocation>
<organism evidence="1 2">
    <name type="scientific">Candidatus Chlorohelix allophototropha</name>
    <dbReference type="NCBI Taxonomy" id="3003348"/>
    <lineage>
        <taxon>Bacteria</taxon>
        <taxon>Bacillati</taxon>
        <taxon>Chloroflexota</taxon>
        <taxon>Chloroflexia</taxon>
        <taxon>Candidatus Chloroheliales</taxon>
        <taxon>Candidatus Chloroheliaceae</taxon>
        <taxon>Candidatus Chlorohelix</taxon>
    </lineage>
</organism>
<evidence type="ECO:0000313" key="1">
    <source>
        <dbReference type="EMBL" id="WJW70392.1"/>
    </source>
</evidence>
<accession>A0ABY9BB86</accession>
<dbReference type="Proteomes" id="UP001431572">
    <property type="component" value="Plasmid unnamed2"/>
</dbReference>
<keyword evidence="1" id="KW-0614">Plasmid</keyword>
<protein>
    <recommendedName>
        <fullName evidence="3">Helicase XPB/Ssl2 N-terminal domain-containing protein</fullName>
    </recommendedName>
</protein>
<dbReference type="RefSeq" id="WP_341472260.1">
    <property type="nucleotide sequence ID" value="NZ_CP128402.1"/>
</dbReference>
<name>A0ABY9BB86_9CHLR</name>
<gene>
    <name evidence="1" type="ORF">OZ401_004968</name>
</gene>
<evidence type="ECO:0000313" key="2">
    <source>
        <dbReference type="Proteomes" id="UP001431572"/>
    </source>
</evidence>
<reference evidence="1" key="1">
    <citation type="journal article" date="2024" name="Nature">
        <title>Anoxygenic phototroph of the Chloroflexota uses a type I reaction centre.</title>
        <authorList>
            <person name="Tsuji J.M."/>
            <person name="Shaw N.A."/>
            <person name="Nagashima S."/>
            <person name="Venkiteswaran J.J."/>
            <person name="Schiff S.L."/>
            <person name="Watanabe T."/>
            <person name="Fukui M."/>
            <person name="Hanada S."/>
            <person name="Tank M."/>
            <person name="Neufeld J.D."/>
        </authorList>
    </citation>
    <scope>NUCLEOTIDE SEQUENCE</scope>
    <source>
        <strain evidence="1">L227-S17</strain>
    </source>
</reference>
<evidence type="ECO:0008006" key="3">
    <source>
        <dbReference type="Google" id="ProtNLM"/>
    </source>
</evidence>
<keyword evidence="2" id="KW-1185">Reference proteome</keyword>
<dbReference type="EMBL" id="CP128402">
    <property type="protein sequence ID" value="WJW70392.1"/>
    <property type="molecule type" value="Genomic_DNA"/>
</dbReference>